<organism evidence="1">
    <name type="scientific">Ignisphaera aggregans</name>
    <dbReference type="NCBI Taxonomy" id="334771"/>
    <lineage>
        <taxon>Archaea</taxon>
        <taxon>Thermoproteota</taxon>
        <taxon>Thermoprotei</taxon>
        <taxon>Desulfurococcales</taxon>
        <taxon>Desulfurococcaceae</taxon>
        <taxon>Ignisphaera</taxon>
    </lineage>
</organism>
<gene>
    <name evidence="1" type="ORF">ENT87_03860</name>
</gene>
<proteinExistence type="predicted"/>
<accession>A0A7J3I7F3</accession>
<protein>
    <submittedName>
        <fullName evidence="1">Uncharacterized protein</fullName>
    </submittedName>
</protein>
<reference evidence="1" key="1">
    <citation type="journal article" date="2020" name="mSystems">
        <title>Genome- and Community-Level Interaction Insights into Carbon Utilization and Element Cycling Functions of Hydrothermarchaeota in Hydrothermal Sediment.</title>
        <authorList>
            <person name="Zhou Z."/>
            <person name="Liu Y."/>
            <person name="Xu W."/>
            <person name="Pan J."/>
            <person name="Luo Z.H."/>
            <person name="Li M."/>
        </authorList>
    </citation>
    <scope>NUCLEOTIDE SEQUENCE [LARGE SCALE GENOMIC DNA]</scope>
    <source>
        <strain evidence="1">SpSt-618</strain>
    </source>
</reference>
<sequence>MDKVVLFKEVRIPFPLIGIPIVNHFNTYVSALTNSKCVIRTRLSLRRHCNDENGDTIHELDDLRKYILNRFNTVLGNIGKECIEGDLDVQCDNDLPLILVLPVLECEISRKLLMIGGASYTHILNIFSNLDTEMLNVDPGYLRSLRCSYLFKAMCISRGYEDIVHNVDLALSIENVNRYKCDSKTCTYISNPYDNYLLSLLYKLTTHTISQFIHSLVNNGTVEPWLRNMIRLVYIIESEIIRNSLGIKMNYPIDEANLYKVIADLNQVVIYRITLS</sequence>
<dbReference type="EMBL" id="DTAI01000112">
    <property type="protein sequence ID" value="HGN36668.1"/>
    <property type="molecule type" value="Genomic_DNA"/>
</dbReference>
<evidence type="ECO:0000313" key="1">
    <source>
        <dbReference type="EMBL" id="HGN36668.1"/>
    </source>
</evidence>
<dbReference type="AlphaFoldDB" id="A0A7J3I7F3"/>
<comment type="caution">
    <text evidence="1">The sequence shown here is derived from an EMBL/GenBank/DDBJ whole genome shotgun (WGS) entry which is preliminary data.</text>
</comment>
<name>A0A7J3I7F3_9CREN</name>